<dbReference type="OrthoDB" id="5257922at2759"/>
<reference evidence="2" key="1">
    <citation type="journal article" date="2021" name="Nat. Commun.">
        <title>Genetic determinants of endophytism in the Arabidopsis root mycobiome.</title>
        <authorList>
            <person name="Mesny F."/>
            <person name="Miyauchi S."/>
            <person name="Thiergart T."/>
            <person name="Pickel B."/>
            <person name="Atanasova L."/>
            <person name="Karlsson M."/>
            <person name="Huettel B."/>
            <person name="Barry K.W."/>
            <person name="Haridas S."/>
            <person name="Chen C."/>
            <person name="Bauer D."/>
            <person name="Andreopoulos W."/>
            <person name="Pangilinan J."/>
            <person name="LaButti K."/>
            <person name="Riley R."/>
            <person name="Lipzen A."/>
            <person name="Clum A."/>
            <person name="Drula E."/>
            <person name="Henrissat B."/>
            <person name="Kohler A."/>
            <person name="Grigoriev I.V."/>
            <person name="Martin F.M."/>
            <person name="Hacquard S."/>
        </authorList>
    </citation>
    <scope>NUCLEOTIDE SEQUENCE</scope>
    <source>
        <strain evidence="2">MPI-SDFR-AT-0073</strain>
    </source>
</reference>
<accession>A0A9P8UJW7</accession>
<keyword evidence="3" id="KW-1185">Reference proteome</keyword>
<feature type="compositionally biased region" description="Pro residues" evidence="1">
    <location>
        <begin position="84"/>
        <end position="95"/>
    </location>
</feature>
<evidence type="ECO:0000313" key="3">
    <source>
        <dbReference type="Proteomes" id="UP000758603"/>
    </source>
</evidence>
<gene>
    <name evidence="2" type="ORF">BKA67DRAFT_537156</name>
</gene>
<proteinExistence type="predicted"/>
<evidence type="ECO:0000313" key="2">
    <source>
        <dbReference type="EMBL" id="KAH6653482.1"/>
    </source>
</evidence>
<dbReference type="RefSeq" id="XP_045957759.1">
    <property type="nucleotide sequence ID" value="XM_046100270.1"/>
</dbReference>
<feature type="region of interest" description="Disordered" evidence="1">
    <location>
        <begin position="47"/>
        <end position="105"/>
    </location>
</feature>
<protein>
    <submittedName>
        <fullName evidence="2">Uncharacterized protein</fullName>
    </submittedName>
</protein>
<dbReference type="EMBL" id="JAGPXC010000005">
    <property type="protein sequence ID" value="KAH6653482.1"/>
    <property type="molecule type" value="Genomic_DNA"/>
</dbReference>
<organism evidence="2 3">
    <name type="scientific">Truncatella angustata</name>
    <dbReference type="NCBI Taxonomy" id="152316"/>
    <lineage>
        <taxon>Eukaryota</taxon>
        <taxon>Fungi</taxon>
        <taxon>Dikarya</taxon>
        <taxon>Ascomycota</taxon>
        <taxon>Pezizomycotina</taxon>
        <taxon>Sordariomycetes</taxon>
        <taxon>Xylariomycetidae</taxon>
        <taxon>Amphisphaeriales</taxon>
        <taxon>Sporocadaceae</taxon>
        <taxon>Truncatella</taxon>
    </lineage>
</organism>
<sequence length="301" mass="33111">MAQLIFKPNERRAVRHIRRGMIPTMHNDREEHHVQHDNAVDVRTVSAGTSKAMSDPQEVEDSNPSSSPMPCSVNEEHDDLNGPPQSPLSPMPSPPAKDGYATRGMMGALASPGSRLHPHGTVGAPKFCATCGFSTDELLQLCEKALQFHRHDKIAWNTLVNNSPAVSSQEKNAAMLRISLWAIRDYALTMRKRLDGGAAERSIDGFKLFEPPIAASSDSSRGTACTTPRSHLNQTSDVARYPKENDNYLGHSRDQEYVDVETRALGWAPCILRIIVVHTDLHLHDRGGSRTGENPAHSCTI</sequence>
<dbReference type="AlphaFoldDB" id="A0A9P8UJW7"/>
<comment type="caution">
    <text evidence="2">The sequence shown here is derived from an EMBL/GenBank/DDBJ whole genome shotgun (WGS) entry which is preliminary data.</text>
</comment>
<evidence type="ECO:0000256" key="1">
    <source>
        <dbReference type="SAM" id="MobiDB-lite"/>
    </source>
</evidence>
<name>A0A9P8UJW7_9PEZI</name>
<dbReference type="GeneID" id="70129162"/>
<dbReference type="Proteomes" id="UP000758603">
    <property type="component" value="Unassembled WGS sequence"/>
</dbReference>